<dbReference type="SUPFAM" id="SSF51905">
    <property type="entry name" value="FAD/NAD(P)-binding domain"/>
    <property type="match status" value="2"/>
</dbReference>
<keyword evidence="5" id="KW-1185">Reference proteome</keyword>
<reference evidence="4 5" key="1">
    <citation type="submission" date="2019-08" db="EMBL/GenBank/DDBJ databases">
        <title>Genome of Phaeodactylibacter luteus.</title>
        <authorList>
            <person name="Bowman J.P."/>
        </authorList>
    </citation>
    <scope>NUCLEOTIDE SEQUENCE [LARGE SCALE GENOMIC DNA]</scope>
    <source>
        <strain evidence="4 5">KCTC 42180</strain>
    </source>
</reference>
<proteinExistence type="predicted"/>
<dbReference type="GO" id="GO:0050661">
    <property type="term" value="F:NADP binding"/>
    <property type="evidence" value="ECO:0007669"/>
    <property type="project" value="InterPro"/>
</dbReference>
<dbReference type="OrthoDB" id="9778740at2"/>
<dbReference type="Pfam" id="PF13450">
    <property type="entry name" value="NAD_binding_8"/>
    <property type="match status" value="1"/>
</dbReference>
<gene>
    <name evidence="4" type="ORF">FRY97_13065</name>
</gene>
<sequence length="376" mass="41262">MGKAVGTLIVGAGPAGLAVAARLKAAGQPFHLIEQSHEIAHRWHHHYGRLHLHTVKTYSHLPFRPFPDSYPKYVPRDMLVAYYESYAEELGLVPEFGTALQHIEPMPGGWAAYCSGHKVYHAAHLVLATGVNRIPYTPWFEDQEDFTGRILHSREYHTPAPFADDEVLVVGMGNTGAEIALDLAEHHIPVTLAVRSPVNIVPRDFLGRATQETALKLARLPDAIGDWIGNKVQWLAFGDLSRYGLPKASVAPARQLREAGRTPVIDLGTVAAIKAGKIKVRPGITAFTPNAVLFEDGQEQPFTAVILATGYRAGLDHFLPNYKSGHLNADGLPDSCIGRGPWKGLYFPGFDNYMPGGLLLSIYRDSEKIVRQITSC</sequence>
<dbReference type="Proteomes" id="UP000321580">
    <property type="component" value="Unassembled WGS sequence"/>
</dbReference>
<dbReference type="RefSeq" id="WP_147167990.1">
    <property type="nucleotide sequence ID" value="NZ_VOOR01000026.1"/>
</dbReference>
<evidence type="ECO:0000313" key="4">
    <source>
        <dbReference type="EMBL" id="TXB62665.1"/>
    </source>
</evidence>
<dbReference type="PANTHER" id="PTHR43539">
    <property type="entry name" value="FLAVIN-BINDING MONOOXYGENASE-LIKE PROTEIN (AFU_ORTHOLOGUE AFUA_4G09220)"/>
    <property type="match status" value="1"/>
</dbReference>
<dbReference type="GO" id="GO:0050660">
    <property type="term" value="F:flavin adenine dinucleotide binding"/>
    <property type="evidence" value="ECO:0007669"/>
    <property type="project" value="InterPro"/>
</dbReference>
<dbReference type="EMBL" id="VOOR01000026">
    <property type="protein sequence ID" value="TXB62665.1"/>
    <property type="molecule type" value="Genomic_DNA"/>
</dbReference>
<keyword evidence="1" id="KW-0285">Flavoprotein</keyword>
<evidence type="ECO:0000256" key="1">
    <source>
        <dbReference type="ARBA" id="ARBA00022630"/>
    </source>
</evidence>
<dbReference type="GO" id="GO:0004499">
    <property type="term" value="F:N,N-dimethylaniline monooxygenase activity"/>
    <property type="evidence" value="ECO:0007669"/>
    <property type="project" value="InterPro"/>
</dbReference>
<organism evidence="4 5">
    <name type="scientific">Phaeodactylibacter luteus</name>
    <dbReference type="NCBI Taxonomy" id="1564516"/>
    <lineage>
        <taxon>Bacteria</taxon>
        <taxon>Pseudomonadati</taxon>
        <taxon>Bacteroidota</taxon>
        <taxon>Saprospiria</taxon>
        <taxon>Saprospirales</taxon>
        <taxon>Haliscomenobacteraceae</taxon>
        <taxon>Phaeodactylibacter</taxon>
    </lineage>
</organism>
<dbReference type="AlphaFoldDB" id="A0A5C6RL36"/>
<comment type="caution">
    <text evidence="4">The sequence shown here is derived from an EMBL/GenBank/DDBJ whole genome shotgun (WGS) entry which is preliminary data.</text>
</comment>
<dbReference type="PRINTS" id="PR00469">
    <property type="entry name" value="PNDRDTASEII"/>
</dbReference>
<dbReference type="InterPro" id="IPR020946">
    <property type="entry name" value="Flavin_mOase-like"/>
</dbReference>
<evidence type="ECO:0000313" key="5">
    <source>
        <dbReference type="Proteomes" id="UP000321580"/>
    </source>
</evidence>
<dbReference type="PRINTS" id="PR00368">
    <property type="entry name" value="FADPNR"/>
</dbReference>
<accession>A0A5C6RL36</accession>
<evidence type="ECO:0000256" key="3">
    <source>
        <dbReference type="ARBA" id="ARBA00023002"/>
    </source>
</evidence>
<dbReference type="InterPro" id="IPR036188">
    <property type="entry name" value="FAD/NAD-bd_sf"/>
</dbReference>
<dbReference type="Pfam" id="PF00743">
    <property type="entry name" value="FMO-like"/>
    <property type="match status" value="1"/>
</dbReference>
<keyword evidence="3" id="KW-0560">Oxidoreductase</keyword>
<protein>
    <submittedName>
        <fullName evidence="4">NAD(P)/FAD-dependent oxidoreductase</fullName>
    </submittedName>
</protein>
<dbReference type="PANTHER" id="PTHR43539:SF78">
    <property type="entry name" value="FLAVIN-CONTAINING MONOOXYGENASE"/>
    <property type="match status" value="1"/>
</dbReference>
<name>A0A5C6RL36_9BACT</name>
<keyword evidence="2" id="KW-0274">FAD</keyword>
<evidence type="ECO:0000256" key="2">
    <source>
        <dbReference type="ARBA" id="ARBA00022827"/>
    </source>
</evidence>
<dbReference type="Gene3D" id="3.50.50.60">
    <property type="entry name" value="FAD/NAD(P)-binding domain"/>
    <property type="match status" value="1"/>
</dbReference>
<dbReference type="InterPro" id="IPR050982">
    <property type="entry name" value="Auxin_biosynth/cation_transpt"/>
</dbReference>